<proteinExistence type="predicted"/>
<evidence type="ECO:0000313" key="1">
    <source>
        <dbReference type="Proteomes" id="UP000095286"/>
    </source>
</evidence>
<dbReference type="WBParaSite" id="RSKR_0000512400.1">
    <property type="protein sequence ID" value="RSKR_0000512400.1"/>
    <property type="gene ID" value="RSKR_0000512400"/>
</dbReference>
<sequence length="1085" mass="124247">MAKEIEEDEEKIAAYKKKIEQLEEQINKKQEIEKVPPQNVIPNKSFKEDTGEEEKKVVAKPPTKIDNQSNNVPKPADNDKTCKMDISSLFKPHDDIQMLNVYENLAFDNPDGGAWKQGWKIEVDEKSIKTKPKLNVIVIPHSHCDPGWLMTFFEYYDKQVDGILTSMTKFLTDNDKMKFIYAEMSFFERFWARSTAEEKQKVKALLKNKQLEFVTAGWVMSDESNAHFFSQIMELMEGHEFLMNQFDYRPKNHWSIDPFGLSPTMAYLLKQSNFSNMVIQRVHYSVKKYLASKKQLEFTWRQLFGGDKDNTDIFTHMMPFFSYDVPHSLGPSPAVACQFDFIRMVKWGCPWGKTPQRIISRNLKERANTLADLFRQKGELYNFNTVLIPLGDDFRYETLEEWAMQHDNFKLLFEYINDNADLNMNVKFGTLEDYFTLVHEDAEKEKKEVPILSGDFFTYADHDDHYWSGYYTSRPFYKRMDRILMHRVRAADITYATFISKGGNGEDMDFDALVEARRTLSLFQHHDGVAGTSKTAVMTDYGQKMLKAIEDCDTLIKKCLEKHLKGEATVEMTETREKEDSLPEQVVIHEDSTVLVLNPLSRHSQEVICVVINNIASRIKGMSDESQEIIPIIHVENGLIVLEKEKFKLCFLSKVNPFGLSSYDIVREPLPGTSIASIETYAANLKSDHFDIKSLDGEEVVIELDVTVAINGKTGFVTKIDGVDADIHFAKYGCRETSRSKPGGEITSGAYLFLPDGPSKKLDDSGNSYVVVNGNLIKQIIVKGHKESKLQHTIEIVRGKNYVNIENIIDLEDVHDFELAMKMDTNVESGEHFYTDLNGFQIIRRKRFAKLPIQGNFYPMPSAAYIEDQKKRFTIVGNQPLGVSSQKDGSLEIILDRRLTADDSRGVAQGVLDNKRTKSSFRIIIDNGQIIKRDNSVGGFLSLRAQMASQSLHYPPVVMYSSTPLDNKPDSYSILKKGLPCDIHVVAIRSLVAKETYKDISNDDLKRKSLPSFALILQRHAFDCSLSPEDKCQQSDDGNLRFKDYFTVDYKSIQNSSLTLMYIDDNQIDKVHMDPMEIKTFKVSI</sequence>
<reference evidence="2" key="1">
    <citation type="submission" date="2016-11" db="UniProtKB">
        <authorList>
            <consortium name="WormBaseParasite"/>
        </authorList>
    </citation>
    <scope>IDENTIFICATION</scope>
    <source>
        <strain evidence="2">KR3021</strain>
    </source>
</reference>
<organism evidence="1 2">
    <name type="scientific">Rhabditophanes sp. KR3021</name>
    <dbReference type="NCBI Taxonomy" id="114890"/>
    <lineage>
        <taxon>Eukaryota</taxon>
        <taxon>Metazoa</taxon>
        <taxon>Ecdysozoa</taxon>
        <taxon>Nematoda</taxon>
        <taxon>Chromadorea</taxon>
        <taxon>Rhabditida</taxon>
        <taxon>Tylenchina</taxon>
        <taxon>Panagrolaimomorpha</taxon>
        <taxon>Strongyloidoidea</taxon>
        <taxon>Alloionematidae</taxon>
        <taxon>Rhabditophanes</taxon>
    </lineage>
</organism>
<evidence type="ECO:0000313" key="2">
    <source>
        <dbReference type="WBParaSite" id="RSKR_0000512400.1"/>
    </source>
</evidence>
<name>A0AC35TX24_9BILA</name>
<protein>
    <submittedName>
        <fullName evidence="2">Alpha-mannosidase</fullName>
    </submittedName>
</protein>
<dbReference type="Proteomes" id="UP000095286">
    <property type="component" value="Unplaced"/>
</dbReference>
<accession>A0AC35TX24</accession>